<dbReference type="AlphaFoldDB" id="A0A1J5QJG0"/>
<comment type="caution">
    <text evidence="2">The sequence shown here is derived from an EMBL/GenBank/DDBJ whole genome shotgun (WGS) entry which is preliminary data.</text>
</comment>
<proteinExistence type="predicted"/>
<feature type="domain" description="ER-bound oxygenase mpaB/mpaB'/Rubber oxygenase catalytic" evidence="1">
    <location>
        <begin position="65"/>
        <end position="293"/>
    </location>
</feature>
<dbReference type="EMBL" id="MLJW01000683">
    <property type="protein sequence ID" value="OIQ83665.1"/>
    <property type="molecule type" value="Genomic_DNA"/>
</dbReference>
<gene>
    <name evidence="2" type="ORF">GALL_345380</name>
</gene>
<accession>A0A1J5QJG0</accession>
<name>A0A1J5QJG0_9ZZZZ</name>
<dbReference type="Pfam" id="PF09995">
    <property type="entry name" value="MPAB_Lcp_cat"/>
    <property type="match status" value="1"/>
</dbReference>
<dbReference type="InterPro" id="IPR018713">
    <property type="entry name" value="MPAB/Lcp_cat_dom"/>
</dbReference>
<sequence>MRFPGWDIACGACDDQEVSSLLRPRAALAHALLSRVAGPEPDEARDRIHLTPGPRWFDPASPIGRVHGDASMFVGGVRALLLQSLHPRVMTAVAEHSGYRLDPWGRLQNTATFIAATTFGTRAAAEQAVAIVQAVHKRVFGTMPDGVGYDASDPHLLSWVHLGEAESFLLAHQHFGRRPLDDAGCDEYVAQTAVVARALGVENPPVTYADLRAQLADFRGELASTEAARDVATFLLHTPPLPWVARPGYGLITSGGLALLPPWARRELGVRAAPVFDPLRRAGGKAITATIRWALDSKEPGRAPSAAAAE</sequence>
<protein>
    <recommendedName>
        <fullName evidence="1">ER-bound oxygenase mpaB/mpaB'/Rubber oxygenase catalytic domain-containing protein</fullName>
    </recommendedName>
</protein>
<evidence type="ECO:0000313" key="2">
    <source>
        <dbReference type="EMBL" id="OIQ83665.1"/>
    </source>
</evidence>
<reference evidence="2" key="1">
    <citation type="submission" date="2016-10" db="EMBL/GenBank/DDBJ databases">
        <title>Sequence of Gallionella enrichment culture.</title>
        <authorList>
            <person name="Poehlein A."/>
            <person name="Muehling M."/>
            <person name="Daniel R."/>
        </authorList>
    </citation>
    <scope>NUCLEOTIDE SEQUENCE</scope>
</reference>
<organism evidence="2">
    <name type="scientific">mine drainage metagenome</name>
    <dbReference type="NCBI Taxonomy" id="410659"/>
    <lineage>
        <taxon>unclassified sequences</taxon>
        <taxon>metagenomes</taxon>
        <taxon>ecological metagenomes</taxon>
    </lineage>
</organism>
<dbReference type="PANTHER" id="PTHR36151">
    <property type="entry name" value="BLR2777 PROTEIN"/>
    <property type="match status" value="1"/>
</dbReference>
<dbReference type="GO" id="GO:0016491">
    <property type="term" value="F:oxidoreductase activity"/>
    <property type="evidence" value="ECO:0007669"/>
    <property type="project" value="InterPro"/>
</dbReference>
<dbReference type="PANTHER" id="PTHR36151:SF3">
    <property type="entry name" value="ER-BOUND OXYGENASE MPAB_MPAB'_RUBBER OXYGENASE CATALYTIC DOMAIN-CONTAINING PROTEIN"/>
    <property type="match status" value="1"/>
</dbReference>
<evidence type="ECO:0000259" key="1">
    <source>
        <dbReference type="Pfam" id="PF09995"/>
    </source>
</evidence>